<name>A0A1X1R937_MYCFA</name>
<reference evidence="2 3" key="1">
    <citation type="submission" date="2016-01" db="EMBL/GenBank/DDBJ databases">
        <title>The new phylogeny of the genus Mycobacterium.</title>
        <authorList>
            <person name="Tarcisio F."/>
            <person name="Conor M."/>
            <person name="Antonella G."/>
            <person name="Elisabetta G."/>
            <person name="Giulia F.S."/>
            <person name="Sara T."/>
            <person name="Anna F."/>
            <person name="Clotilde B."/>
            <person name="Roberto B."/>
            <person name="Veronica D.S."/>
            <person name="Fabio R."/>
            <person name="Monica P."/>
            <person name="Olivier J."/>
            <person name="Enrico T."/>
            <person name="Nicola S."/>
        </authorList>
    </citation>
    <scope>NUCLEOTIDE SEQUENCE [LARGE SCALE GENOMIC DNA]</scope>
    <source>
        <strain evidence="2 3">DSM 44179</strain>
    </source>
</reference>
<keyword evidence="2" id="KW-0808">Transferase</keyword>
<dbReference type="PANTHER" id="PTHR22753">
    <property type="entry name" value="TRANSMEMBRANE PROTEIN 68"/>
    <property type="match status" value="1"/>
</dbReference>
<dbReference type="SUPFAM" id="SSF69593">
    <property type="entry name" value="Glycerol-3-phosphate (1)-acyltransferase"/>
    <property type="match status" value="1"/>
</dbReference>
<dbReference type="InterPro" id="IPR002123">
    <property type="entry name" value="Plipid/glycerol_acylTrfase"/>
</dbReference>
<dbReference type="Pfam" id="PF01553">
    <property type="entry name" value="Acyltransferase"/>
    <property type="match status" value="1"/>
</dbReference>
<evidence type="ECO:0000259" key="1">
    <source>
        <dbReference type="SMART" id="SM00563"/>
    </source>
</evidence>
<keyword evidence="3" id="KW-1185">Reference proteome</keyword>
<protein>
    <submittedName>
        <fullName evidence="2">Glycerol acyltransferase</fullName>
    </submittedName>
</protein>
<dbReference type="PIRSF" id="PIRSF016753">
    <property type="entry name" value="P_lipid/glycerol_ac_tran_prd"/>
    <property type="match status" value="1"/>
</dbReference>
<keyword evidence="2" id="KW-0012">Acyltransferase</keyword>
<feature type="domain" description="Phospholipid/glycerol acyltransferase" evidence="1">
    <location>
        <begin position="44"/>
        <end position="163"/>
    </location>
</feature>
<proteinExistence type="predicted"/>
<dbReference type="STRING" id="1793.AWC04_13470"/>
<dbReference type="Proteomes" id="UP000193484">
    <property type="component" value="Unassembled WGS sequence"/>
</dbReference>
<evidence type="ECO:0000313" key="2">
    <source>
        <dbReference type="EMBL" id="ORV01645.1"/>
    </source>
</evidence>
<gene>
    <name evidence="2" type="ORF">AWC04_13470</name>
</gene>
<dbReference type="AlphaFoldDB" id="A0A1X1R937"/>
<dbReference type="PANTHER" id="PTHR22753:SF14">
    <property type="entry name" value="MONOACYLGLYCEROL_DIACYLGLYCEROL O-ACYLTRANSFERASE"/>
    <property type="match status" value="1"/>
</dbReference>
<dbReference type="EMBL" id="LQOJ01000044">
    <property type="protein sequence ID" value="ORV01645.1"/>
    <property type="molecule type" value="Genomic_DNA"/>
</dbReference>
<evidence type="ECO:0000313" key="3">
    <source>
        <dbReference type="Proteomes" id="UP000193484"/>
    </source>
</evidence>
<sequence>MPRAPGADWNPDRVRRYVSTMGPLIRAYHRAEVHGLDAFPDGAALVVANHSGGMLAMDLPVFANAFYRRFGYRRPLFTLSFDLLFASPLGDVFRSFGFIPANPGNAAAALRDGGVVVVFPGGDYDVYRPFTARNTIDFDGRTGYVRTALDAGVPIVPVVQIGGQETQLFLSRGTALARMLGLHRLVRARILPISVGFPFGLSVVLPINAPLPSKIVMQALEPIDLTETFGPDPDIDEVDTHVRAVMQAALDRLAAQRRLPVIG</sequence>
<accession>A0A1X1R937</accession>
<dbReference type="GO" id="GO:0016746">
    <property type="term" value="F:acyltransferase activity"/>
    <property type="evidence" value="ECO:0007669"/>
    <property type="project" value="UniProtKB-KW"/>
</dbReference>
<dbReference type="SMART" id="SM00563">
    <property type="entry name" value="PlsC"/>
    <property type="match status" value="1"/>
</dbReference>
<comment type="caution">
    <text evidence="2">The sequence shown here is derived from an EMBL/GenBank/DDBJ whole genome shotgun (WGS) entry which is preliminary data.</text>
</comment>
<dbReference type="GO" id="GO:0016020">
    <property type="term" value="C:membrane"/>
    <property type="evidence" value="ECO:0007669"/>
    <property type="project" value="TreeGrafter"/>
</dbReference>
<organism evidence="2 3">
    <name type="scientific">Mycolicibacterium fallax</name>
    <name type="common">Mycobacterium fallax</name>
    <dbReference type="NCBI Taxonomy" id="1793"/>
    <lineage>
        <taxon>Bacteria</taxon>
        <taxon>Bacillati</taxon>
        <taxon>Actinomycetota</taxon>
        <taxon>Actinomycetes</taxon>
        <taxon>Mycobacteriales</taxon>
        <taxon>Mycobacteriaceae</taxon>
        <taxon>Mycolicibacterium</taxon>
    </lineage>
</organism>
<dbReference type="InterPro" id="IPR016676">
    <property type="entry name" value="P_lipid/glycerol_AcTrfase_prd"/>
</dbReference>